<accession>A0AAI8ZLG1</accession>
<dbReference type="EMBL" id="HG803186">
    <property type="protein sequence ID" value="CDM12417.1"/>
    <property type="molecule type" value="Genomic_DNA"/>
</dbReference>
<organism evidence="1">
    <name type="scientific">Vibrio vulnificus</name>
    <dbReference type="NCBI Taxonomy" id="672"/>
    <lineage>
        <taxon>Bacteria</taxon>
        <taxon>Pseudomonadati</taxon>
        <taxon>Pseudomonadota</taxon>
        <taxon>Gammaproteobacteria</taxon>
        <taxon>Vibrionales</taxon>
        <taxon>Vibrionaceae</taxon>
        <taxon>Vibrio</taxon>
    </lineage>
</organism>
<evidence type="ECO:0000313" key="1">
    <source>
        <dbReference type="EMBL" id="CDM12417.1"/>
    </source>
</evidence>
<geneLocation type="plasmid" evidence="1">
    <name>p48/10</name>
</geneLocation>
<protein>
    <submittedName>
        <fullName evidence="1">Uncharacterized protein</fullName>
    </submittedName>
</protein>
<reference evidence="1" key="2">
    <citation type="submission" date="2014-01" db="EMBL/GenBank/DDBJ databases">
        <authorList>
            <person name="Hammerl J."/>
        </authorList>
    </citation>
    <scope>NUCLEOTIDE SEQUENCE</scope>
    <source>
        <strain evidence="1">48/10</strain>
        <plasmid evidence="1">p48/10</plasmid>
    </source>
</reference>
<reference evidence="1" key="1">
    <citation type="journal article" date="2014" name="Genome Announc.">
        <title>Complete Nucleotide Sequence of pVv01, a P1-Like Plasmid Prophage of Vibrio vulnificus.</title>
        <authorList>
            <person name="Hammerl J.A."/>
            <person name="Klevanskaa K."/>
            <person name="Strauch E."/>
            <person name="Hertwig S."/>
        </authorList>
    </citation>
    <scope>NUCLEOTIDE SEQUENCE</scope>
    <source>
        <strain evidence="1">48/10</strain>
    </source>
</reference>
<keyword evidence="1" id="KW-0614">Plasmid</keyword>
<proteinExistence type="predicted"/>
<dbReference type="RefSeq" id="WP_032071939.1">
    <property type="nucleotide sequence ID" value="NC_025128.1"/>
</dbReference>
<dbReference type="AlphaFoldDB" id="A0AAI8ZLG1"/>
<sequence length="115" mass="13205">MSHISIGTPLYFYQIAPEGALVGEWIKCSVTGEHGNAWLVTHEGRVYAVDKETMVSERTVFYTQTSPDNEPKGRYVLSESLRQFFMANRHHRMPYPLIRQMHDIVSDHVSEISHG</sequence>
<name>A0AAI8ZLG1_VIBVL</name>